<evidence type="ECO:0000256" key="1">
    <source>
        <dbReference type="ARBA" id="ARBA00010333"/>
    </source>
</evidence>
<dbReference type="PANTHER" id="PTHR30085">
    <property type="entry name" value="AMINO ACID ABC TRANSPORTER PERMEASE"/>
    <property type="match status" value="1"/>
</dbReference>
<sequence length="348" mass="37876">MRIPLLGAVLGALIAIGTGMPAVAQAPEDTVAAIRARGHLVCGISANSPGFAVQTSRDTWAGFEVDYCRAIASVVLGDANKVKLVPVSTAERLAVLEQGGIDVLSRNTTWTLEREVGGHVEFAAVTYYDGQSFMLRADRGIRRIQQMDGLKVCVETSTTTEQNVADHARAMRLRLTLVQIPDLATAQAAFLAGFCDALTSDQSVLAGIRKAQGSRADQFVLLGEIISKEPLSLVVRRGDWRFFNIVRWTHLAMVAAEELNMDSGAVRDLRSRSEPELALASLEVRRLLGRVGSSGRMLGLDADWAARLVLQVGNYREVWERNIAPLGIRRGLNLLWSQGGLQYAPPMR</sequence>
<dbReference type="OrthoDB" id="9777941at2"/>
<evidence type="ECO:0000256" key="3">
    <source>
        <dbReference type="ARBA" id="ARBA00022729"/>
    </source>
</evidence>
<reference evidence="6 7" key="1">
    <citation type="submission" date="2018-11" db="EMBL/GenBank/DDBJ databases">
        <title>Genomic Encyclopedia of Type Strains, Phase IV (KMG-IV): sequencing the most valuable type-strain genomes for metagenomic binning, comparative biology and taxonomic classification.</title>
        <authorList>
            <person name="Goeker M."/>
        </authorList>
    </citation>
    <scope>NUCLEOTIDE SEQUENCE [LARGE SCALE GENOMIC DNA]</scope>
    <source>
        <strain evidence="6 7">DSM 5900</strain>
    </source>
</reference>
<dbReference type="AlphaFoldDB" id="A0A3N1M957"/>
<feature type="signal peptide" evidence="4">
    <location>
        <begin position="1"/>
        <end position="24"/>
    </location>
</feature>
<evidence type="ECO:0000313" key="7">
    <source>
        <dbReference type="Proteomes" id="UP000278222"/>
    </source>
</evidence>
<protein>
    <submittedName>
        <fullName evidence="6">General L-amino acid transport system substrate-binding protein</fullName>
    </submittedName>
</protein>
<proteinExistence type="inferred from homology"/>
<dbReference type="PANTHER" id="PTHR30085:SF7">
    <property type="entry name" value="AMINO-ACID ABC TRANSPORTER-BINDING PROTEIN YHDW-RELATED"/>
    <property type="match status" value="1"/>
</dbReference>
<organism evidence="6 7">
    <name type="scientific">Stella humosa</name>
    <dbReference type="NCBI Taxonomy" id="94"/>
    <lineage>
        <taxon>Bacteria</taxon>
        <taxon>Pseudomonadati</taxon>
        <taxon>Pseudomonadota</taxon>
        <taxon>Alphaproteobacteria</taxon>
        <taxon>Rhodospirillales</taxon>
        <taxon>Stellaceae</taxon>
        <taxon>Stella</taxon>
    </lineage>
</organism>
<comment type="similarity">
    <text evidence="1">Belongs to the bacterial solute-binding protein 3 family.</text>
</comment>
<name>A0A3N1M957_9PROT</name>
<dbReference type="GO" id="GO:0006865">
    <property type="term" value="P:amino acid transport"/>
    <property type="evidence" value="ECO:0007669"/>
    <property type="project" value="TreeGrafter"/>
</dbReference>
<feature type="chain" id="PRO_5018277445" evidence="4">
    <location>
        <begin position="25"/>
        <end position="348"/>
    </location>
</feature>
<dbReference type="InterPro" id="IPR001638">
    <property type="entry name" value="Solute-binding_3/MltF_N"/>
</dbReference>
<dbReference type="CDD" id="cd13692">
    <property type="entry name" value="PBP2_BztA"/>
    <property type="match status" value="1"/>
</dbReference>
<gene>
    <name evidence="6" type="ORF">EDC65_1556</name>
</gene>
<evidence type="ECO:0000259" key="5">
    <source>
        <dbReference type="SMART" id="SM00062"/>
    </source>
</evidence>
<feature type="domain" description="Solute-binding protein family 3/N-terminal" evidence="5">
    <location>
        <begin position="39"/>
        <end position="262"/>
    </location>
</feature>
<keyword evidence="3 4" id="KW-0732">Signal</keyword>
<accession>A0A3N1M957</accession>
<dbReference type="Proteomes" id="UP000278222">
    <property type="component" value="Unassembled WGS sequence"/>
</dbReference>
<evidence type="ECO:0000313" key="6">
    <source>
        <dbReference type="EMBL" id="ROP99768.1"/>
    </source>
</evidence>
<dbReference type="SUPFAM" id="SSF53850">
    <property type="entry name" value="Periplasmic binding protein-like II"/>
    <property type="match status" value="1"/>
</dbReference>
<dbReference type="EMBL" id="RJKX01000013">
    <property type="protein sequence ID" value="ROP99768.1"/>
    <property type="molecule type" value="Genomic_DNA"/>
</dbReference>
<keyword evidence="2" id="KW-0813">Transport</keyword>
<dbReference type="RefSeq" id="WP_123689120.1">
    <property type="nucleotide sequence ID" value="NZ_AP019700.1"/>
</dbReference>
<dbReference type="InterPro" id="IPR051455">
    <property type="entry name" value="Bact_solute-bind_prot3"/>
</dbReference>
<comment type="caution">
    <text evidence="6">The sequence shown here is derived from an EMBL/GenBank/DDBJ whole genome shotgun (WGS) entry which is preliminary data.</text>
</comment>
<evidence type="ECO:0000256" key="4">
    <source>
        <dbReference type="SAM" id="SignalP"/>
    </source>
</evidence>
<dbReference type="SMART" id="SM00062">
    <property type="entry name" value="PBPb"/>
    <property type="match status" value="1"/>
</dbReference>
<evidence type="ECO:0000256" key="2">
    <source>
        <dbReference type="ARBA" id="ARBA00022448"/>
    </source>
</evidence>
<keyword evidence="7" id="KW-1185">Reference proteome</keyword>
<dbReference type="Gene3D" id="3.40.190.10">
    <property type="entry name" value="Periplasmic binding protein-like II"/>
    <property type="match status" value="2"/>
</dbReference>
<dbReference type="Pfam" id="PF00497">
    <property type="entry name" value="SBP_bac_3"/>
    <property type="match status" value="1"/>
</dbReference>